<feature type="active site" description="Charge relay system" evidence="5">
    <location>
        <position position="189"/>
    </location>
</feature>
<keyword evidence="3 5" id="KW-0378">Hydrolase</keyword>
<comment type="similarity">
    <text evidence="1 5 6">Belongs to the peptidase S8 family.</text>
</comment>
<name>A0ABU0WZX9_9PSEU</name>
<dbReference type="InterPro" id="IPR000209">
    <property type="entry name" value="Peptidase_S8/S53_dom"/>
</dbReference>
<sequence>MRAPTLALVPLLVAGALTAPVPAHAVPGARGEPDGPTVTLVTGDRLTLLPGPRGLAVRVRPAPGREHVGFLRDGDRVVPADALPLLDAGRLDPRLFEVAGLPRDRPTPLIVTDAGGDVPATRARALPSVRGAAVEPADGFWAWFTRSNASVWLDGVSKPTLAASVPRIGAPTAWDSGLTGAGVTVGVLDTGVDASHPDLAGRVVEQADFTGTGTADEVGHGTHVAGIVAGSGAASGGLHRGVAPDAHLVSGKVCTAFGCPDSAVIAGMEWIAPRAPVVNMSLGGAYSDGTDPVSRALDDLTARHGTLFVVAAGNDRALDQPDPLASVTSPAAADAALAVGSVAKDDTTSPFSPRLPRLRDHAVKPDIAAPGGDVVSARVPGTPAGDTAPVDGHYAALSGTSMAAPHVAGAAALLRQRHGGWAADRLKPHLVSTAHPTADVFEQGAGRVDVARAVSQDVSASGGVGFGFLPWPHADRPDRTVTYRNDGPAPVTLSLSTDSPLFTPSAPHVVVPARGTASVVVHADPAGASGRQGARLTGTAAGVVVRTALTAVLEPESHDVRVTLRGRTGTTASSVVKAVDTATGAAFGVRLVGGTGVVRLPRGRYDVNAVELSDRDDVTVLSSPGVTVDRATSVVLDATGGTPLTTTVDRAGVEFRTGELLLVSGTAERTSALGWFARPGQRVHLVATPGTVTDHVFSFSYRVLLTTPDTAYHLAFLSRGAIPAGRFTARDRDLARVDARYYAQGAPTGGQRSDYAMIDAPGANSGIFEASPHAIPSRRTEFYTASDEVTWQHLTAVYPPGAEDVENTVSYRSYRPGRYTAHWNRAPLGPAFGDARLGFGVQRVDGRLSVAVTLLSGGDPDQFTLISYNATGTTELFRDGVSLGVSDLPGTGVFDVPEGPGAYTLRSTAERAVPWSVIGTRADVTWTFRESGGPVPMMVVRAAGDVDGQGRAPAGRVFPLRLVTQYQPGAPAGRVVSLTVESSSDDGVTWRTAPTAFDARGTGLALVSHPAAPGFTSLRITARDAAGNSVTQTVVRAYRTG</sequence>
<dbReference type="PROSITE" id="PS00137">
    <property type="entry name" value="SUBTILASE_HIS"/>
    <property type="match status" value="1"/>
</dbReference>
<dbReference type="GO" id="GO:0008233">
    <property type="term" value="F:peptidase activity"/>
    <property type="evidence" value="ECO:0007669"/>
    <property type="project" value="UniProtKB-KW"/>
</dbReference>
<dbReference type="GO" id="GO:0006508">
    <property type="term" value="P:proteolysis"/>
    <property type="evidence" value="ECO:0007669"/>
    <property type="project" value="UniProtKB-KW"/>
</dbReference>
<keyword evidence="4 5" id="KW-0720">Serine protease</keyword>
<dbReference type="PROSITE" id="PS00136">
    <property type="entry name" value="SUBTILASE_ASP"/>
    <property type="match status" value="1"/>
</dbReference>
<accession>A0ABU0WZX9</accession>
<dbReference type="PRINTS" id="PR00723">
    <property type="entry name" value="SUBTILISIN"/>
</dbReference>
<dbReference type="PROSITE" id="PS00138">
    <property type="entry name" value="SUBTILASE_SER"/>
    <property type="match status" value="1"/>
</dbReference>
<dbReference type="InterPro" id="IPR023827">
    <property type="entry name" value="Peptidase_S8_Asp-AS"/>
</dbReference>
<dbReference type="EMBL" id="NSDM01000005">
    <property type="protein sequence ID" value="MDQ2584897.1"/>
    <property type="molecule type" value="Genomic_DNA"/>
</dbReference>
<evidence type="ECO:0000256" key="3">
    <source>
        <dbReference type="ARBA" id="ARBA00022801"/>
    </source>
</evidence>
<dbReference type="RefSeq" id="WP_306746053.1">
    <property type="nucleotide sequence ID" value="NZ_NSDM01000005.1"/>
</dbReference>
<proteinExistence type="inferred from homology"/>
<evidence type="ECO:0000256" key="1">
    <source>
        <dbReference type="ARBA" id="ARBA00011073"/>
    </source>
</evidence>
<feature type="active site" description="Charge relay system" evidence="5">
    <location>
        <position position="220"/>
    </location>
</feature>
<feature type="chain" id="PRO_5047454091" evidence="7">
    <location>
        <begin position="26"/>
        <end position="1041"/>
    </location>
</feature>
<dbReference type="PANTHER" id="PTHR43806">
    <property type="entry name" value="PEPTIDASE S8"/>
    <property type="match status" value="1"/>
</dbReference>
<evidence type="ECO:0000313" key="10">
    <source>
        <dbReference type="Proteomes" id="UP001225605"/>
    </source>
</evidence>
<keyword evidence="2 5" id="KW-0645">Protease</keyword>
<evidence type="ECO:0000256" key="6">
    <source>
        <dbReference type="RuleBase" id="RU003355"/>
    </source>
</evidence>
<dbReference type="Proteomes" id="UP001225605">
    <property type="component" value="Unassembled WGS sequence"/>
</dbReference>
<dbReference type="Gene3D" id="3.40.50.200">
    <property type="entry name" value="Peptidase S8/S53 domain"/>
    <property type="match status" value="1"/>
</dbReference>
<feature type="domain" description="Peptidase S8/S53" evidence="8">
    <location>
        <begin position="180"/>
        <end position="446"/>
    </location>
</feature>
<dbReference type="PROSITE" id="PS51892">
    <property type="entry name" value="SUBTILASE"/>
    <property type="match status" value="1"/>
</dbReference>
<protein>
    <submittedName>
        <fullName evidence="9">Serine protease</fullName>
    </submittedName>
</protein>
<dbReference type="InterPro" id="IPR036852">
    <property type="entry name" value="Peptidase_S8/S53_dom_sf"/>
</dbReference>
<evidence type="ECO:0000259" key="8">
    <source>
        <dbReference type="Pfam" id="PF00082"/>
    </source>
</evidence>
<evidence type="ECO:0000256" key="2">
    <source>
        <dbReference type="ARBA" id="ARBA00022670"/>
    </source>
</evidence>
<dbReference type="InterPro" id="IPR015500">
    <property type="entry name" value="Peptidase_S8_subtilisin-rel"/>
</dbReference>
<keyword evidence="10" id="KW-1185">Reference proteome</keyword>
<evidence type="ECO:0000256" key="4">
    <source>
        <dbReference type="ARBA" id="ARBA00022825"/>
    </source>
</evidence>
<dbReference type="InterPro" id="IPR023828">
    <property type="entry name" value="Peptidase_S8_Ser-AS"/>
</dbReference>
<dbReference type="InterPro" id="IPR022398">
    <property type="entry name" value="Peptidase_S8_His-AS"/>
</dbReference>
<organism evidence="9 10">
    <name type="scientific">Saccharothrix yanglingensis</name>
    <dbReference type="NCBI Taxonomy" id="659496"/>
    <lineage>
        <taxon>Bacteria</taxon>
        <taxon>Bacillati</taxon>
        <taxon>Actinomycetota</taxon>
        <taxon>Actinomycetes</taxon>
        <taxon>Pseudonocardiales</taxon>
        <taxon>Pseudonocardiaceae</taxon>
        <taxon>Saccharothrix</taxon>
    </lineage>
</organism>
<evidence type="ECO:0000256" key="7">
    <source>
        <dbReference type="SAM" id="SignalP"/>
    </source>
</evidence>
<dbReference type="SUPFAM" id="SSF52743">
    <property type="entry name" value="Subtilisin-like"/>
    <property type="match status" value="1"/>
</dbReference>
<dbReference type="InterPro" id="IPR050131">
    <property type="entry name" value="Peptidase_S8_subtilisin-like"/>
</dbReference>
<feature type="signal peptide" evidence="7">
    <location>
        <begin position="1"/>
        <end position="25"/>
    </location>
</feature>
<reference evidence="9 10" key="1">
    <citation type="submission" date="2017-06" db="EMBL/GenBank/DDBJ databases">
        <title>Cultured bacterium strain Saccharothrix yanglingensis Hhs.015.</title>
        <authorList>
            <person name="Xia Y."/>
        </authorList>
    </citation>
    <scope>NUCLEOTIDE SEQUENCE [LARGE SCALE GENOMIC DNA]</scope>
    <source>
        <strain evidence="9 10">Hhs.015</strain>
    </source>
</reference>
<evidence type="ECO:0000313" key="9">
    <source>
        <dbReference type="EMBL" id="MDQ2584897.1"/>
    </source>
</evidence>
<dbReference type="Pfam" id="PF00082">
    <property type="entry name" value="Peptidase_S8"/>
    <property type="match status" value="1"/>
</dbReference>
<gene>
    <name evidence="9" type="ORF">CKY47_13075</name>
</gene>
<evidence type="ECO:0000256" key="5">
    <source>
        <dbReference type="PROSITE-ProRule" id="PRU01240"/>
    </source>
</evidence>
<keyword evidence="7" id="KW-0732">Signal</keyword>
<feature type="active site" description="Charge relay system" evidence="5">
    <location>
        <position position="401"/>
    </location>
</feature>
<dbReference type="PANTHER" id="PTHR43806:SF11">
    <property type="entry name" value="CEREVISIN-RELATED"/>
    <property type="match status" value="1"/>
</dbReference>
<comment type="caution">
    <text evidence="9">The sequence shown here is derived from an EMBL/GenBank/DDBJ whole genome shotgun (WGS) entry which is preliminary data.</text>
</comment>